<dbReference type="SMART" id="SM00086">
    <property type="entry name" value="PAC"/>
    <property type="match status" value="3"/>
</dbReference>
<dbReference type="PANTHER" id="PTHR43304">
    <property type="entry name" value="PHYTOCHROME-LIKE PROTEIN CPH1"/>
    <property type="match status" value="1"/>
</dbReference>
<dbReference type="Pfam" id="PF08448">
    <property type="entry name" value="PAS_4"/>
    <property type="match status" value="2"/>
</dbReference>
<sequence length="797" mass="89599">MQINTNPDSHVDDAVVQDLLARLEQLEQENLALKLALQSQSTGQDLYQHFLLHLPTPCMITSVYGMVMYANLAAADLLGTTPEDLNGMQLQKFVFEDHAILDTQFAELQTLGGPSACELRAIRADRKLIILRLEMVLLQVNGQQSCLGMQMKDITGRQGQLMTQAEGQYFANVVAENVPGLVAYWNSDLRCTYANHQYLSWFGRTPEQMQGIRMQDLLGEELFLKNIAYIKAVLTGVDQQFERTLIKANGESGYTWAQYIAHKVDDVVKGFFVLVTDVTLLKRAQQALVDSEAKNRALVRAIPDLIFTIHRDGRHLDVHAPDPGMMLQSREQLLQSKVADVLPAHVASQYMNAIEQALESGKLQEFRHHLPVAGRGEMQFEVRVVPCSQDTAIAIIRDITETERQRRAHELQLSERLQVRENDVRAIQLSLTMASDISNIGTWIRDLRTGELWASLEWRRHFGFSQDEPLSLEMAIQRIHPADRRQIESATGDYREAQAPRYQAEFRVTPPGEAERWLAVVWQVEFDEQQKPLLTRGVTVDISARREAELELGQKRMEVMHLARVATMGELSGALAHELNQPLTAILSNAQAAQRFLASPNVDMQELGEILQDIVDEDKRAGEIIRRLRRLFDKRSHEQHSVDINKLVLEALHILRNDMINQGITLLTELHDNLPHVSADTVQLQQVLINLVMNASEVVADLDASQRIIEISTRLTPENRVEVSVNDHGPGVPEHLGNKVFEAFYTTKANGMGLGLSICKNIVEASGGQLWCENHDSHAGSGASFRFHLPAAQEAAT</sequence>
<keyword evidence="4" id="KW-0808">Transferase</keyword>
<dbReference type="PROSITE" id="PS50113">
    <property type="entry name" value="PAC"/>
    <property type="match status" value="1"/>
</dbReference>
<feature type="domain" description="PAC" evidence="8">
    <location>
        <begin position="502"/>
        <end position="554"/>
    </location>
</feature>
<dbReference type="EC" id="2.7.13.3" evidence="2"/>
<keyword evidence="3" id="KW-0597">Phosphoprotein</keyword>
<feature type="domain" description="Histidine kinase" evidence="6">
    <location>
        <begin position="574"/>
        <end position="793"/>
    </location>
</feature>
<dbReference type="InterPro" id="IPR052162">
    <property type="entry name" value="Sensor_kinase/Photoreceptor"/>
</dbReference>
<dbReference type="CDD" id="cd00130">
    <property type="entry name" value="PAS"/>
    <property type="match status" value="3"/>
</dbReference>
<dbReference type="NCBIfam" id="TIGR00229">
    <property type="entry name" value="sensory_box"/>
    <property type="match status" value="2"/>
</dbReference>
<dbReference type="InterPro" id="IPR013767">
    <property type="entry name" value="PAS_fold"/>
</dbReference>
<protein>
    <recommendedName>
        <fullName evidence="2">histidine kinase</fullName>
        <ecNumber evidence="2">2.7.13.3</ecNumber>
    </recommendedName>
</protein>
<dbReference type="Proteomes" id="UP000646911">
    <property type="component" value="Unassembled WGS sequence"/>
</dbReference>
<feature type="domain" description="PAS" evidence="7">
    <location>
        <begin position="43"/>
        <end position="96"/>
    </location>
</feature>
<dbReference type="RefSeq" id="WP_186956270.1">
    <property type="nucleotide sequence ID" value="NZ_JACOFX010000018.1"/>
</dbReference>
<dbReference type="SUPFAM" id="SSF55785">
    <property type="entry name" value="PYP-like sensor domain (PAS domain)"/>
    <property type="match status" value="4"/>
</dbReference>
<dbReference type="Gene3D" id="3.30.450.20">
    <property type="entry name" value="PAS domain"/>
    <property type="match status" value="4"/>
</dbReference>
<dbReference type="CDD" id="cd00082">
    <property type="entry name" value="HisKA"/>
    <property type="match status" value="1"/>
</dbReference>
<dbReference type="InterPro" id="IPR005467">
    <property type="entry name" value="His_kinase_dom"/>
</dbReference>
<dbReference type="PANTHER" id="PTHR43304:SF1">
    <property type="entry name" value="PAC DOMAIN-CONTAINING PROTEIN"/>
    <property type="match status" value="1"/>
</dbReference>
<dbReference type="InterPro" id="IPR035965">
    <property type="entry name" value="PAS-like_dom_sf"/>
</dbReference>
<dbReference type="InterPro" id="IPR001610">
    <property type="entry name" value="PAC"/>
</dbReference>
<evidence type="ECO:0000259" key="6">
    <source>
        <dbReference type="PROSITE" id="PS50109"/>
    </source>
</evidence>
<dbReference type="InterPro" id="IPR003594">
    <property type="entry name" value="HATPase_dom"/>
</dbReference>
<evidence type="ECO:0000256" key="4">
    <source>
        <dbReference type="ARBA" id="ARBA00022679"/>
    </source>
</evidence>
<evidence type="ECO:0000256" key="2">
    <source>
        <dbReference type="ARBA" id="ARBA00012438"/>
    </source>
</evidence>
<dbReference type="InterPro" id="IPR013656">
    <property type="entry name" value="PAS_4"/>
</dbReference>
<dbReference type="Gene3D" id="1.10.287.130">
    <property type="match status" value="1"/>
</dbReference>
<dbReference type="SMART" id="SM00388">
    <property type="entry name" value="HisKA"/>
    <property type="match status" value="1"/>
</dbReference>
<dbReference type="Pfam" id="PF08447">
    <property type="entry name" value="PAS_3"/>
    <property type="match status" value="1"/>
</dbReference>
<evidence type="ECO:0000313" key="10">
    <source>
        <dbReference type="Proteomes" id="UP000646911"/>
    </source>
</evidence>
<evidence type="ECO:0000256" key="5">
    <source>
        <dbReference type="ARBA" id="ARBA00022777"/>
    </source>
</evidence>
<gene>
    <name evidence="9" type="ORF">H8L47_24315</name>
</gene>
<proteinExistence type="predicted"/>
<dbReference type="Gene3D" id="3.30.565.10">
    <property type="entry name" value="Histidine kinase-like ATPase, C-terminal domain"/>
    <property type="match status" value="1"/>
</dbReference>
<dbReference type="Pfam" id="PF00989">
    <property type="entry name" value="PAS"/>
    <property type="match status" value="1"/>
</dbReference>
<dbReference type="SMART" id="SM00091">
    <property type="entry name" value="PAS"/>
    <property type="match status" value="4"/>
</dbReference>
<keyword evidence="10" id="KW-1185">Reference proteome</keyword>
<comment type="catalytic activity">
    <reaction evidence="1">
        <text>ATP + protein L-histidine = ADP + protein N-phospho-L-histidine.</text>
        <dbReference type="EC" id="2.7.13.3"/>
    </reaction>
</comment>
<accession>A0ABR6ZG41</accession>
<dbReference type="InterPro" id="IPR000700">
    <property type="entry name" value="PAS-assoc_C"/>
</dbReference>
<evidence type="ECO:0000259" key="7">
    <source>
        <dbReference type="PROSITE" id="PS50112"/>
    </source>
</evidence>
<reference evidence="9 10" key="1">
    <citation type="submission" date="2020-08" db="EMBL/GenBank/DDBJ databases">
        <title>Novel species isolated from subtropical streams in China.</title>
        <authorList>
            <person name="Lu H."/>
        </authorList>
    </citation>
    <scope>NUCLEOTIDE SEQUENCE [LARGE SCALE GENOMIC DNA]</scope>
    <source>
        <strain evidence="9 10">NL8W</strain>
    </source>
</reference>
<evidence type="ECO:0000256" key="3">
    <source>
        <dbReference type="ARBA" id="ARBA00022553"/>
    </source>
</evidence>
<dbReference type="PROSITE" id="PS50112">
    <property type="entry name" value="PAS"/>
    <property type="match status" value="1"/>
</dbReference>
<keyword evidence="5" id="KW-0418">Kinase</keyword>
<dbReference type="PRINTS" id="PR00344">
    <property type="entry name" value="BCTRLSENSOR"/>
</dbReference>
<dbReference type="InterPro" id="IPR004358">
    <property type="entry name" value="Sig_transdc_His_kin-like_C"/>
</dbReference>
<organism evidence="9 10">
    <name type="scientific">Undibacterium umbellatum</name>
    <dbReference type="NCBI Taxonomy" id="2762300"/>
    <lineage>
        <taxon>Bacteria</taxon>
        <taxon>Pseudomonadati</taxon>
        <taxon>Pseudomonadota</taxon>
        <taxon>Betaproteobacteria</taxon>
        <taxon>Burkholderiales</taxon>
        <taxon>Oxalobacteraceae</taxon>
        <taxon>Undibacterium</taxon>
    </lineage>
</organism>
<name>A0ABR6ZG41_9BURK</name>
<dbReference type="Pfam" id="PF00512">
    <property type="entry name" value="HisKA"/>
    <property type="match status" value="1"/>
</dbReference>
<evidence type="ECO:0000313" key="9">
    <source>
        <dbReference type="EMBL" id="MBC3910698.1"/>
    </source>
</evidence>
<dbReference type="InterPro" id="IPR013655">
    <property type="entry name" value="PAS_fold_3"/>
</dbReference>
<evidence type="ECO:0000259" key="8">
    <source>
        <dbReference type="PROSITE" id="PS50113"/>
    </source>
</evidence>
<dbReference type="Pfam" id="PF02518">
    <property type="entry name" value="HATPase_c"/>
    <property type="match status" value="1"/>
</dbReference>
<dbReference type="InterPro" id="IPR003661">
    <property type="entry name" value="HisK_dim/P_dom"/>
</dbReference>
<dbReference type="InterPro" id="IPR036097">
    <property type="entry name" value="HisK_dim/P_sf"/>
</dbReference>
<comment type="caution">
    <text evidence="9">The sequence shown here is derived from an EMBL/GenBank/DDBJ whole genome shotgun (WGS) entry which is preliminary data.</text>
</comment>
<dbReference type="EMBL" id="JACOFX010000018">
    <property type="protein sequence ID" value="MBC3910698.1"/>
    <property type="molecule type" value="Genomic_DNA"/>
</dbReference>
<dbReference type="SUPFAM" id="SSF47384">
    <property type="entry name" value="Homodimeric domain of signal transducing histidine kinase"/>
    <property type="match status" value="1"/>
</dbReference>
<dbReference type="InterPro" id="IPR036890">
    <property type="entry name" value="HATPase_C_sf"/>
</dbReference>
<dbReference type="InterPro" id="IPR000014">
    <property type="entry name" value="PAS"/>
</dbReference>
<evidence type="ECO:0000256" key="1">
    <source>
        <dbReference type="ARBA" id="ARBA00000085"/>
    </source>
</evidence>
<dbReference type="PROSITE" id="PS50109">
    <property type="entry name" value="HIS_KIN"/>
    <property type="match status" value="1"/>
</dbReference>
<dbReference type="SMART" id="SM00387">
    <property type="entry name" value="HATPase_c"/>
    <property type="match status" value="1"/>
</dbReference>
<dbReference type="SUPFAM" id="SSF55874">
    <property type="entry name" value="ATPase domain of HSP90 chaperone/DNA topoisomerase II/histidine kinase"/>
    <property type="match status" value="1"/>
</dbReference>